<evidence type="ECO:0000256" key="3">
    <source>
        <dbReference type="ARBA" id="ARBA00022801"/>
    </source>
</evidence>
<feature type="compositionally biased region" description="Polar residues" evidence="4">
    <location>
        <begin position="117"/>
        <end position="130"/>
    </location>
</feature>
<keyword evidence="7" id="KW-1185">Reference proteome</keyword>
<reference evidence="6 7" key="1">
    <citation type="submission" date="2024-09" db="EMBL/GenBank/DDBJ databases">
        <title>T2T genomes of carrot and Alternaria dauci and their utility for understanding host-pathogen interaction during carrot leaf blight disease.</title>
        <authorList>
            <person name="Liu W."/>
            <person name="Xu S."/>
            <person name="Ou C."/>
            <person name="Liu X."/>
            <person name="Zhuang F."/>
            <person name="Deng X.W."/>
        </authorList>
    </citation>
    <scope>NUCLEOTIDE SEQUENCE [LARGE SCALE GENOMIC DNA]</scope>
    <source>
        <strain evidence="6 7">A2016</strain>
    </source>
</reference>
<comment type="similarity">
    <text evidence="2">Belongs to the glycosyl hydrolase 17 family.</text>
</comment>
<comment type="caution">
    <text evidence="6">The sequence shown here is derived from an EMBL/GenBank/DDBJ whole genome shotgun (WGS) entry which is preliminary data.</text>
</comment>
<evidence type="ECO:0000256" key="5">
    <source>
        <dbReference type="SAM" id="SignalP"/>
    </source>
</evidence>
<dbReference type="SUPFAM" id="SSF51445">
    <property type="entry name" value="(Trans)glycosidases"/>
    <property type="match status" value="1"/>
</dbReference>
<dbReference type="Gene3D" id="3.20.20.80">
    <property type="entry name" value="Glycosidases"/>
    <property type="match status" value="1"/>
</dbReference>
<comment type="subcellular location">
    <subcellularLocation>
        <location evidence="1">Cell envelope</location>
    </subcellularLocation>
</comment>
<evidence type="ECO:0000313" key="6">
    <source>
        <dbReference type="EMBL" id="KAL1800729.1"/>
    </source>
</evidence>
<proteinExistence type="inferred from homology"/>
<dbReference type="RefSeq" id="XP_069311313.1">
    <property type="nucleotide sequence ID" value="XM_069446321.1"/>
</dbReference>
<evidence type="ECO:0000256" key="2">
    <source>
        <dbReference type="ARBA" id="ARBA00008773"/>
    </source>
</evidence>
<feature type="region of interest" description="Disordered" evidence="4">
    <location>
        <begin position="83"/>
        <end position="154"/>
    </location>
</feature>
<dbReference type="InterPro" id="IPR050732">
    <property type="entry name" value="Beta-glucan_modifiers"/>
</dbReference>
<dbReference type="PANTHER" id="PTHR16631:SF14">
    <property type="entry name" value="FAMILY 17 GLUCOSIDASE SCW10-RELATED"/>
    <property type="match status" value="1"/>
</dbReference>
<name>A0ABR3UY07_9PLEO</name>
<feature type="chain" id="PRO_5046540082" description="Glycoside hydrolase family 17 protein" evidence="5">
    <location>
        <begin position="23"/>
        <end position="425"/>
    </location>
</feature>
<dbReference type="Proteomes" id="UP001578633">
    <property type="component" value="Chromosome 1"/>
</dbReference>
<evidence type="ECO:0008006" key="8">
    <source>
        <dbReference type="Google" id="ProtNLM"/>
    </source>
</evidence>
<feature type="signal peptide" evidence="5">
    <location>
        <begin position="1"/>
        <end position="22"/>
    </location>
</feature>
<organism evidence="6 7">
    <name type="scientific">Alternaria dauci</name>
    <dbReference type="NCBI Taxonomy" id="48095"/>
    <lineage>
        <taxon>Eukaryota</taxon>
        <taxon>Fungi</taxon>
        <taxon>Dikarya</taxon>
        <taxon>Ascomycota</taxon>
        <taxon>Pezizomycotina</taxon>
        <taxon>Dothideomycetes</taxon>
        <taxon>Pleosporomycetidae</taxon>
        <taxon>Pleosporales</taxon>
        <taxon>Pleosporineae</taxon>
        <taxon>Pleosporaceae</taxon>
        <taxon>Alternaria</taxon>
        <taxon>Alternaria sect. Porri</taxon>
    </lineage>
</organism>
<evidence type="ECO:0000313" key="7">
    <source>
        <dbReference type="Proteomes" id="UP001578633"/>
    </source>
</evidence>
<dbReference type="EMBL" id="JBHGVX010000001">
    <property type="protein sequence ID" value="KAL1800729.1"/>
    <property type="molecule type" value="Genomic_DNA"/>
</dbReference>
<evidence type="ECO:0000256" key="4">
    <source>
        <dbReference type="SAM" id="MobiDB-lite"/>
    </source>
</evidence>
<dbReference type="GeneID" id="96081393"/>
<feature type="compositionally biased region" description="Pro residues" evidence="4">
    <location>
        <begin position="138"/>
        <end position="148"/>
    </location>
</feature>
<keyword evidence="3" id="KW-0378">Hydrolase</keyword>
<evidence type="ECO:0000256" key="1">
    <source>
        <dbReference type="ARBA" id="ARBA00004196"/>
    </source>
</evidence>
<gene>
    <name evidence="6" type="ORF">ACET3X_001071</name>
</gene>
<keyword evidence="5" id="KW-0732">Signal</keyword>
<accession>A0ABR3UY07</accession>
<sequence>MKSIVLASALAAVGLLVGSASGRPLTVEHKRKLVTEVVYVTETIAEAVVYVNEAGAPYSTTTSAILTSASSVTVAPTTAEAVLQSSEPAPLPIPSEEPSSTFFSPSAEPTAVDVQDATMTQAPPSTTSEAPSVAPAPTQEPEPVPQTSPPAVDSPVDTATFDALPLGITWDAYTGSANCKTADQVASEFSRMKDYKVIRIYGMDCNQIALAIQNAIKNGQKLMGGAYLDTSGGGEDLSQVIQAYKSAIDQYAGGDWSVIQLFAVENERVNEHRMTSSQVVDAINRGRTQLRSVGYNGPVGAVETAPAMIDNPAICGASDVAMVNIHAFFDRNTKAQDAGPFVKSQLERVKSACGSKRVIITESGWPRQGNTNGEAIPSPDNQRMALDSIRSCFNGDMFLFSAFDSGWKADTASTFNSERYWGVIE</sequence>
<feature type="compositionally biased region" description="Low complexity" evidence="4">
    <location>
        <begin position="96"/>
        <end position="110"/>
    </location>
</feature>
<protein>
    <recommendedName>
        <fullName evidence="8">Glycoside hydrolase family 17 protein</fullName>
    </recommendedName>
</protein>
<dbReference type="InterPro" id="IPR017853">
    <property type="entry name" value="GH"/>
</dbReference>
<dbReference type="PANTHER" id="PTHR16631">
    <property type="entry name" value="GLUCAN 1,3-BETA-GLUCOSIDASE"/>
    <property type="match status" value="1"/>
</dbReference>